<dbReference type="Gene3D" id="1.10.10.10">
    <property type="entry name" value="Winged helix-like DNA-binding domain superfamily/Winged helix DNA-binding domain"/>
    <property type="match status" value="1"/>
</dbReference>
<dbReference type="EMBL" id="JBDLOU010000020">
    <property type="protein sequence ID" value="MEX3738956.1"/>
    <property type="molecule type" value="Genomic_DNA"/>
</dbReference>
<keyword evidence="6" id="KW-1185">Reference proteome</keyword>
<evidence type="ECO:0000313" key="6">
    <source>
        <dbReference type="Proteomes" id="UP001558474"/>
    </source>
</evidence>
<dbReference type="PRINTS" id="PR00035">
    <property type="entry name" value="HTHGNTR"/>
</dbReference>
<keyword evidence="1" id="KW-0805">Transcription regulation</keyword>
<dbReference type="InterPro" id="IPR036390">
    <property type="entry name" value="WH_DNA-bd_sf"/>
</dbReference>
<dbReference type="Gene3D" id="1.20.120.530">
    <property type="entry name" value="GntR ligand-binding domain-like"/>
    <property type="match status" value="1"/>
</dbReference>
<evidence type="ECO:0000313" key="5">
    <source>
        <dbReference type="EMBL" id="MEX3738956.1"/>
    </source>
</evidence>
<dbReference type="PANTHER" id="PTHR43537:SF5">
    <property type="entry name" value="UXU OPERON TRANSCRIPTIONAL REGULATOR"/>
    <property type="match status" value="1"/>
</dbReference>
<dbReference type="Pfam" id="PF00392">
    <property type="entry name" value="GntR"/>
    <property type="match status" value="1"/>
</dbReference>
<proteinExistence type="predicted"/>
<name>A0ABV3VFX7_9MYCO</name>
<reference evidence="5 6" key="1">
    <citation type="submission" date="2024-04" db="EMBL/GenBank/DDBJ databases">
        <title>Genomic Markers of Mycobacteria.</title>
        <authorList>
            <person name="Soliman M.S."/>
            <person name="Elkholy A."/>
            <person name="Soliman N.S."/>
            <person name="Abbas A."/>
            <person name="Khayrat S."/>
            <person name="Shawky S."/>
        </authorList>
    </citation>
    <scope>NUCLEOTIDE SEQUENCE [LARGE SCALE GENOMIC DNA]</scope>
    <source>
        <strain evidence="5 6">Egy-CU-AM5</strain>
    </source>
</reference>
<comment type="caution">
    <text evidence="5">The sequence shown here is derived from an EMBL/GenBank/DDBJ whole genome shotgun (WGS) entry which is preliminary data.</text>
</comment>
<dbReference type="Pfam" id="PF07729">
    <property type="entry name" value="FCD"/>
    <property type="match status" value="1"/>
</dbReference>
<dbReference type="InterPro" id="IPR011711">
    <property type="entry name" value="GntR_C"/>
</dbReference>
<evidence type="ECO:0000259" key="4">
    <source>
        <dbReference type="PROSITE" id="PS50949"/>
    </source>
</evidence>
<evidence type="ECO:0000256" key="1">
    <source>
        <dbReference type="ARBA" id="ARBA00023015"/>
    </source>
</evidence>
<keyword evidence="2" id="KW-0238">DNA-binding</keyword>
<dbReference type="PROSITE" id="PS50949">
    <property type="entry name" value="HTH_GNTR"/>
    <property type="match status" value="1"/>
</dbReference>
<sequence>MVVERHLLRDAVQSAVLDKLLRGDYPVGTRINEVHLAAELGVSRTPLREALSALANDGLIEARPSRGFWLSPLTDTEVRETYPIISALEQFALRTSDAAQLAAIAPRLGDQARDIQRSSDAVVAQAADDEWHDLLMSACPNGRLKRLICDQKLVVHRYEHAYLSDPSALGESAAQHTRIADAIAAGNIEEACRELDRNWLTGMERLIERINGGGA</sequence>
<evidence type="ECO:0000256" key="2">
    <source>
        <dbReference type="ARBA" id="ARBA00023125"/>
    </source>
</evidence>
<dbReference type="Proteomes" id="UP001558474">
    <property type="component" value="Unassembled WGS sequence"/>
</dbReference>
<dbReference type="CDD" id="cd07377">
    <property type="entry name" value="WHTH_GntR"/>
    <property type="match status" value="1"/>
</dbReference>
<dbReference type="SUPFAM" id="SSF48008">
    <property type="entry name" value="GntR ligand-binding domain-like"/>
    <property type="match status" value="1"/>
</dbReference>
<dbReference type="InterPro" id="IPR008920">
    <property type="entry name" value="TF_FadR/GntR_C"/>
</dbReference>
<feature type="domain" description="HTH gntR-type" evidence="4">
    <location>
        <begin position="6"/>
        <end position="73"/>
    </location>
</feature>
<accession>A0ABV3VFX7</accession>
<keyword evidence="3" id="KW-0804">Transcription</keyword>
<dbReference type="SUPFAM" id="SSF46785">
    <property type="entry name" value="Winged helix' DNA-binding domain"/>
    <property type="match status" value="1"/>
</dbReference>
<dbReference type="PANTHER" id="PTHR43537">
    <property type="entry name" value="TRANSCRIPTIONAL REGULATOR, GNTR FAMILY"/>
    <property type="match status" value="1"/>
</dbReference>
<dbReference type="SMART" id="SM00345">
    <property type="entry name" value="HTH_GNTR"/>
    <property type="match status" value="1"/>
</dbReference>
<evidence type="ECO:0000256" key="3">
    <source>
        <dbReference type="ARBA" id="ARBA00023163"/>
    </source>
</evidence>
<dbReference type="SMART" id="SM00895">
    <property type="entry name" value="FCD"/>
    <property type="match status" value="1"/>
</dbReference>
<gene>
    <name evidence="5" type="ORF">ABFW12_12015</name>
</gene>
<protein>
    <submittedName>
        <fullName evidence="5">GntR family transcriptional regulator</fullName>
    </submittedName>
</protein>
<dbReference type="InterPro" id="IPR036388">
    <property type="entry name" value="WH-like_DNA-bd_sf"/>
</dbReference>
<organism evidence="5 6">
    <name type="scientific">Mycolicibacterium porcinum</name>
    <dbReference type="NCBI Taxonomy" id="39693"/>
    <lineage>
        <taxon>Bacteria</taxon>
        <taxon>Bacillati</taxon>
        <taxon>Actinomycetota</taxon>
        <taxon>Actinomycetes</taxon>
        <taxon>Mycobacteriales</taxon>
        <taxon>Mycobacteriaceae</taxon>
        <taxon>Mycolicibacterium</taxon>
    </lineage>
</organism>
<dbReference type="RefSeq" id="WP_368573043.1">
    <property type="nucleotide sequence ID" value="NZ_JBDLOU010000020.1"/>
</dbReference>
<dbReference type="InterPro" id="IPR000524">
    <property type="entry name" value="Tscrpt_reg_HTH_GntR"/>
</dbReference>